<dbReference type="SMART" id="SM00347">
    <property type="entry name" value="HTH_MARR"/>
    <property type="match status" value="1"/>
</dbReference>
<protein>
    <recommendedName>
        <fullName evidence="1">HTH marR-type domain-containing protein</fullName>
    </recommendedName>
</protein>
<evidence type="ECO:0000313" key="2">
    <source>
        <dbReference type="EMBL" id="GAA4388250.1"/>
    </source>
</evidence>
<evidence type="ECO:0000313" key="3">
    <source>
        <dbReference type="Proteomes" id="UP001500635"/>
    </source>
</evidence>
<dbReference type="PANTHER" id="PTHR33164">
    <property type="entry name" value="TRANSCRIPTIONAL REGULATOR, MARR FAMILY"/>
    <property type="match status" value="1"/>
</dbReference>
<dbReference type="Gene3D" id="1.10.10.10">
    <property type="entry name" value="Winged helix-like DNA-binding domain superfamily/Winged helix DNA-binding domain"/>
    <property type="match status" value="1"/>
</dbReference>
<dbReference type="InterPro" id="IPR039422">
    <property type="entry name" value="MarR/SlyA-like"/>
</dbReference>
<dbReference type="EMBL" id="BAABFR010000015">
    <property type="protein sequence ID" value="GAA4388250.1"/>
    <property type="molecule type" value="Genomic_DNA"/>
</dbReference>
<comment type="caution">
    <text evidence="2">The sequence shown here is derived from an EMBL/GenBank/DDBJ whole genome shotgun (WGS) entry which is preliminary data.</text>
</comment>
<dbReference type="PANTHER" id="PTHR33164:SF57">
    <property type="entry name" value="MARR-FAMILY TRANSCRIPTIONAL REGULATOR"/>
    <property type="match status" value="1"/>
</dbReference>
<evidence type="ECO:0000259" key="1">
    <source>
        <dbReference type="PROSITE" id="PS50995"/>
    </source>
</evidence>
<reference evidence="3" key="1">
    <citation type="journal article" date="2019" name="Int. J. Syst. Evol. Microbiol.">
        <title>The Global Catalogue of Microorganisms (GCM) 10K type strain sequencing project: providing services to taxonomists for standard genome sequencing and annotation.</title>
        <authorList>
            <consortium name="The Broad Institute Genomics Platform"/>
            <consortium name="The Broad Institute Genome Sequencing Center for Infectious Disease"/>
            <person name="Wu L."/>
            <person name="Ma J."/>
        </authorList>
    </citation>
    <scope>NUCLEOTIDE SEQUENCE [LARGE SCALE GENOMIC DNA]</scope>
    <source>
        <strain evidence="3">JCM 17688</strain>
    </source>
</reference>
<dbReference type="Proteomes" id="UP001500635">
    <property type="component" value="Unassembled WGS sequence"/>
</dbReference>
<dbReference type="SUPFAM" id="SSF46785">
    <property type="entry name" value="Winged helix' DNA-binding domain"/>
    <property type="match status" value="1"/>
</dbReference>
<organism evidence="2 3">
    <name type="scientific">Tsukamurella soli</name>
    <dbReference type="NCBI Taxonomy" id="644556"/>
    <lineage>
        <taxon>Bacteria</taxon>
        <taxon>Bacillati</taxon>
        <taxon>Actinomycetota</taxon>
        <taxon>Actinomycetes</taxon>
        <taxon>Mycobacteriales</taxon>
        <taxon>Tsukamurellaceae</taxon>
        <taxon>Tsukamurella</taxon>
    </lineage>
</organism>
<dbReference type="PROSITE" id="PS50995">
    <property type="entry name" value="HTH_MARR_2"/>
    <property type="match status" value="1"/>
</dbReference>
<proteinExistence type="predicted"/>
<dbReference type="InterPro" id="IPR000835">
    <property type="entry name" value="HTH_MarR-typ"/>
</dbReference>
<dbReference type="Pfam" id="PF12802">
    <property type="entry name" value="MarR_2"/>
    <property type="match status" value="1"/>
</dbReference>
<accession>A0ABP8JC78</accession>
<sequence>MMQIIRGTRMVVRMEDQGERGESVFEDIELQIAVLGRNFELLHRRAPATPDVERAEYLLLRVLAKLGPSTVGTLATTLGLDSSTIGRQVSSLEASALAERVADPHDRRRTIVEMTELGRRRMNETSRARTLRTQALLADWNPEDLLTLATMFRRYNAAVTRTYLGEPGALDHQAEGDPEAG</sequence>
<feature type="domain" description="HTH marR-type" evidence="1">
    <location>
        <begin position="1"/>
        <end position="157"/>
    </location>
</feature>
<name>A0ABP8JC78_9ACTN</name>
<dbReference type="InterPro" id="IPR036390">
    <property type="entry name" value="WH_DNA-bd_sf"/>
</dbReference>
<gene>
    <name evidence="2" type="ORF">GCM10023147_13620</name>
</gene>
<keyword evidence="3" id="KW-1185">Reference proteome</keyword>
<dbReference type="InterPro" id="IPR036388">
    <property type="entry name" value="WH-like_DNA-bd_sf"/>
</dbReference>